<dbReference type="RefSeq" id="WP_168002089.1">
    <property type="nucleotide sequence ID" value="NZ_JAATEO010000018.1"/>
</dbReference>
<evidence type="ECO:0000313" key="2">
    <source>
        <dbReference type="Proteomes" id="UP000783871"/>
    </source>
</evidence>
<accession>A0ABX0ZCN1</accession>
<dbReference type="Proteomes" id="UP000783871">
    <property type="component" value="Unassembled WGS sequence"/>
</dbReference>
<protein>
    <submittedName>
        <fullName evidence="1">Uncharacterized protein</fullName>
    </submittedName>
</protein>
<proteinExistence type="predicted"/>
<name>A0ABX0ZCN1_9ACTN</name>
<comment type="caution">
    <text evidence="1">The sequence shown here is derived from an EMBL/GenBank/DDBJ whole genome shotgun (WGS) entry which is preliminary data.</text>
</comment>
<sequence length="101" mass="11279">MGSKRRSVVDRFAAGAPVDLEDRQAFEAPIRFDIIEANLHLRTRDGRWSLHRRRTGNGPIGQASCWDLVDNADARPTPHALGTSEVALAIARARAHIRRRS</sequence>
<organism evidence="1 2">
    <name type="scientific">Micromonospora thermarum</name>
    <dbReference type="NCBI Taxonomy" id="2720024"/>
    <lineage>
        <taxon>Bacteria</taxon>
        <taxon>Bacillati</taxon>
        <taxon>Actinomycetota</taxon>
        <taxon>Actinomycetes</taxon>
        <taxon>Micromonosporales</taxon>
        <taxon>Micromonosporaceae</taxon>
        <taxon>Micromonospora</taxon>
    </lineage>
</organism>
<gene>
    <name evidence="1" type="ORF">HCJ94_17450</name>
</gene>
<keyword evidence="2" id="KW-1185">Reference proteome</keyword>
<dbReference type="EMBL" id="JAATEO010000018">
    <property type="protein sequence ID" value="NJP33720.1"/>
    <property type="molecule type" value="Genomic_DNA"/>
</dbReference>
<evidence type="ECO:0000313" key="1">
    <source>
        <dbReference type="EMBL" id="NJP33720.1"/>
    </source>
</evidence>
<reference evidence="1 2" key="1">
    <citation type="submission" date="2020-03" db="EMBL/GenBank/DDBJ databases">
        <title>WGS of actinomycetes isolated from Thailand.</title>
        <authorList>
            <person name="Thawai C."/>
        </authorList>
    </citation>
    <scope>NUCLEOTIDE SEQUENCE [LARGE SCALE GENOMIC DNA]</scope>
    <source>
        <strain evidence="1 2">HSS6-12</strain>
    </source>
</reference>